<dbReference type="Proteomes" id="UP000183263">
    <property type="component" value="Unassembled WGS sequence"/>
</dbReference>
<dbReference type="RefSeq" id="WP_072738217.1">
    <property type="nucleotide sequence ID" value="NZ_CP048813.1"/>
</dbReference>
<organism evidence="4 5">
    <name type="scientific">Rhodococcus triatomae</name>
    <dbReference type="NCBI Taxonomy" id="300028"/>
    <lineage>
        <taxon>Bacteria</taxon>
        <taxon>Bacillati</taxon>
        <taxon>Actinomycetota</taxon>
        <taxon>Actinomycetes</taxon>
        <taxon>Mycobacteriales</taxon>
        <taxon>Nocardiaceae</taxon>
        <taxon>Rhodococcus</taxon>
    </lineage>
</organism>
<evidence type="ECO:0000256" key="2">
    <source>
        <dbReference type="SAM" id="Phobius"/>
    </source>
</evidence>
<reference evidence="4 5" key="1">
    <citation type="submission" date="2016-10" db="EMBL/GenBank/DDBJ databases">
        <authorList>
            <person name="de Groot N.N."/>
        </authorList>
    </citation>
    <scope>NUCLEOTIDE SEQUENCE [LARGE SCALE GENOMIC DNA]</scope>
    <source>
        <strain evidence="4 5">DSM 44892</strain>
    </source>
</reference>
<accession>A0A1G8K9X5</accession>
<dbReference type="InterPro" id="IPR046498">
    <property type="entry name" value="Rv1476-like"/>
</dbReference>
<keyword evidence="2" id="KW-0472">Membrane</keyword>
<sequence>MSAPFVTVLPLGAASPAATAVPHVAALPRAVELPSGVEVSEILADVAADGVAAPDAVVDELLAVVDRAAGHGIDLSIVVLEENPTRDSELRDLATDVGAEEGGTVLVLSPNWVGSYSDSISRVQLESGQDRTYTGGDAVVAADNFVDDLLEPGPPWTLLTVLVLGVVALATAALIRAKLRRGDDAPASSSEGTGDRHVPEDAPSARP</sequence>
<feature type="transmembrane region" description="Helical" evidence="2">
    <location>
        <begin position="156"/>
        <end position="175"/>
    </location>
</feature>
<gene>
    <name evidence="4" type="ORF">SAMN05444695_10768</name>
</gene>
<evidence type="ECO:0008006" key="6">
    <source>
        <dbReference type="Google" id="ProtNLM"/>
    </source>
</evidence>
<evidence type="ECO:0000313" key="4">
    <source>
        <dbReference type="EMBL" id="SDI40193.1"/>
    </source>
</evidence>
<name>A0A1G8K9X5_9NOCA</name>
<evidence type="ECO:0000256" key="3">
    <source>
        <dbReference type="SAM" id="SignalP"/>
    </source>
</evidence>
<protein>
    <recommendedName>
        <fullName evidence="6">TPM domain-containing protein</fullName>
    </recommendedName>
</protein>
<dbReference type="Pfam" id="PF20381">
    <property type="entry name" value="Rv1476"/>
    <property type="match status" value="1"/>
</dbReference>
<keyword evidence="5" id="KW-1185">Reference proteome</keyword>
<keyword evidence="2" id="KW-0812">Transmembrane</keyword>
<dbReference type="OrthoDB" id="4543462at2"/>
<dbReference type="AlphaFoldDB" id="A0A1G8K9X5"/>
<feature type="region of interest" description="Disordered" evidence="1">
    <location>
        <begin position="180"/>
        <end position="207"/>
    </location>
</feature>
<keyword evidence="3" id="KW-0732">Signal</keyword>
<dbReference type="EMBL" id="FNDN01000007">
    <property type="protein sequence ID" value="SDI40193.1"/>
    <property type="molecule type" value="Genomic_DNA"/>
</dbReference>
<evidence type="ECO:0000256" key="1">
    <source>
        <dbReference type="SAM" id="MobiDB-lite"/>
    </source>
</evidence>
<feature type="chain" id="PRO_5039318533" description="TPM domain-containing protein" evidence="3">
    <location>
        <begin position="21"/>
        <end position="207"/>
    </location>
</feature>
<proteinExistence type="predicted"/>
<evidence type="ECO:0000313" key="5">
    <source>
        <dbReference type="Proteomes" id="UP000183263"/>
    </source>
</evidence>
<keyword evidence="2" id="KW-1133">Transmembrane helix</keyword>
<feature type="signal peptide" evidence="3">
    <location>
        <begin position="1"/>
        <end position="20"/>
    </location>
</feature>